<dbReference type="InterPro" id="IPR017930">
    <property type="entry name" value="Myb_dom"/>
</dbReference>
<dbReference type="InterPro" id="IPR009057">
    <property type="entry name" value="Homeodomain-like_sf"/>
</dbReference>
<name>A0AAJ6VAS8_POPEU</name>
<accession>A0AAJ6VAS8</accession>
<dbReference type="SMART" id="SM00717">
    <property type="entry name" value="SANT"/>
    <property type="match status" value="2"/>
</dbReference>
<feature type="compositionally biased region" description="Basic and acidic residues" evidence="5">
    <location>
        <begin position="1"/>
        <end position="10"/>
    </location>
</feature>
<feature type="compositionally biased region" description="Basic and acidic residues" evidence="5">
    <location>
        <begin position="217"/>
        <end position="226"/>
    </location>
</feature>
<dbReference type="RefSeq" id="XP_011045022.1">
    <property type="nucleotide sequence ID" value="XM_011046720.1"/>
</dbReference>
<keyword evidence="2" id="KW-0677">Repeat</keyword>
<keyword evidence="3" id="KW-0238">DNA-binding</keyword>
<dbReference type="GO" id="GO:0003677">
    <property type="term" value="F:DNA binding"/>
    <property type="evidence" value="ECO:0007669"/>
    <property type="project" value="UniProtKB-KW"/>
</dbReference>
<dbReference type="SUPFAM" id="SSF46689">
    <property type="entry name" value="Homeodomain-like"/>
    <property type="match status" value="1"/>
</dbReference>
<reference evidence="9" key="1">
    <citation type="submission" date="2025-08" db="UniProtKB">
        <authorList>
            <consortium name="RefSeq"/>
        </authorList>
    </citation>
    <scope>IDENTIFICATION</scope>
</reference>
<dbReference type="CDD" id="cd00167">
    <property type="entry name" value="SANT"/>
    <property type="match status" value="2"/>
</dbReference>
<dbReference type="GO" id="GO:0005634">
    <property type="term" value="C:nucleus"/>
    <property type="evidence" value="ECO:0007669"/>
    <property type="project" value="UniProtKB-SubCell"/>
</dbReference>
<evidence type="ECO:0000256" key="3">
    <source>
        <dbReference type="ARBA" id="ARBA00023125"/>
    </source>
</evidence>
<dbReference type="PROSITE" id="PS50090">
    <property type="entry name" value="MYB_LIKE"/>
    <property type="match status" value="2"/>
</dbReference>
<organism evidence="8 9">
    <name type="scientific">Populus euphratica</name>
    <name type="common">Euphrates poplar</name>
    <dbReference type="NCBI Taxonomy" id="75702"/>
    <lineage>
        <taxon>Eukaryota</taxon>
        <taxon>Viridiplantae</taxon>
        <taxon>Streptophyta</taxon>
        <taxon>Embryophyta</taxon>
        <taxon>Tracheophyta</taxon>
        <taxon>Spermatophyta</taxon>
        <taxon>Magnoliopsida</taxon>
        <taxon>eudicotyledons</taxon>
        <taxon>Gunneridae</taxon>
        <taxon>Pentapetalae</taxon>
        <taxon>rosids</taxon>
        <taxon>fabids</taxon>
        <taxon>Malpighiales</taxon>
        <taxon>Salicaceae</taxon>
        <taxon>Saliceae</taxon>
        <taxon>Populus</taxon>
    </lineage>
</organism>
<keyword evidence="8" id="KW-1185">Reference proteome</keyword>
<feature type="region of interest" description="Disordered" evidence="5">
    <location>
        <begin position="199"/>
        <end position="241"/>
    </location>
</feature>
<evidence type="ECO:0000313" key="9">
    <source>
        <dbReference type="RefSeq" id="XP_011045022.1"/>
    </source>
</evidence>
<comment type="subcellular location">
    <subcellularLocation>
        <location evidence="1">Nucleus</location>
    </subcellularLocation>
</comment>
<evidence type="ECO:0000256" key="1">
    <source>
        <dbReference type="ARBA" id="ARBA00004123"/>
    </source>
</evidence>
<sequence>MHTIDNKSQEKAVPQSEDREEAVRAGSEGEMGRKPGYSKDGLNKGAWTPLEDKMLMDYLKIHGEGKWSNIVRETGLKRCGKSCRLRWMNYLRPNIKRGNFSDDEEDLIIRLHKLLGNRWSLIAGRLPGRTDNEIKNYWHTTIAKKAQHRQLLGQPKVDRKHIASGSQKRAASNLKNQSTIESQCTTGMVAATTTLQENTAQDHQDGIAMPKSTNSDLQHDMPKTYENESSSKGSQNGAASNFKNQSTIESQCTIGVVAATPTLQENTAQDHQDGIAMEKSTSSNLQYHIPKTNENESSSKGLASGEDDNSSNIMMDYDYMEDFSRILDSDFTRFSDIHDIMSTGQHSNNTIEVNGDHHGVSINGCKSRETADFVSINGCKSRETAEFPGKLLESDHWSSNKCVQADQGFDFMSLLSFLDSTDDEWTADALGTQIL</sequence>
<feature type="region of interest" description="Disordered" evidence="5">
    <location>
        <begin position="155"/>
        <end position="179"/>
    </location>
</feature>
<evidence type="ECO:0000259" key="6">
    <source>
        <dbReference type="PROSITE" id="PS50090"/>
    </source>
</evidence>
<feature type="domain" description="Myb-like" evidence="6">
    <location>
        <begin position="92"/>
        <end position="142"/>
    </location>
</feature>
<feature type="domain" description="HTH myb-type" evidence="7">
    <location>
        <begin position="92"/>
        <end position="146"/>
    </location>
</feature>
<dbReference type="Proteomes" id="UP000694918">
    <property type="component" value="Unplaced"/>
</dbReference>
<dbReference type="AlphaFoldDB" id="A0AAJ6VAS8"/>
<evidence type="ECO:0000259" key="7">
    <source>
        <dbReference type="PROSITE" id="PS51294"/>
    </source>
</evidence>
<proteinExistence type="predicted"/>
<dbReference type="KEGG" id="peu:105140051"/>
<evidence type="ECO:0000256" key="4">
    <source>
        <dbReference type="ARBA" id="ARBA00023242"/>
    </source>
</evidence>
<dbReference type="InterPro" id="IPR015495">
    <property type="entry name" value="Myb_TF_plants"/>
</dbReference>
<protein>
    <submittedName>
        <fullName evidence="9">Transcription factor MYB28-like isoform X1</fullName>
    </submittedName>
</protein>
<feature type="region of interest" description="Disordered" evidence="5">
    <location>
        <begin position="291"/>
        <end position="311"/>
    </location>
</feature>
<dbReference type="InterPro" id="IPR001005">
    <property type="entry name" value="SANT/Myb"/>
</dbReference>
<dbReference type="Gene3D" id="1.10.10.60">
    <property type="entry name" value="Homeodomain-like"/>
    <property type="match status" value="2"/>
</dbReference>
<feature type="domain" description="HTH myb-type" evidence="7">
    <location>
        <begin position="39"/>
        <end position="91"/>
    </location>
</feature>
<keyword evidence="4" id="KW-0539">Nucleus</keyword>
<dbReference type="FunFam" id="1.10.10.60:FF:000001">
    <property type="entry name" value="MYB-related transcription factor"/>
    <property type="match status" value="1"/>
</dbReference>
<gene>
    <name evidence="9" type="primary">LOC105140051</name>
</gene>
<evidence type="ECO:0000313" key="8">
    <source>
        <dbReference type="Proteomes" id="UP000694918"/>
    </source>
</evidence>
<evidence type="ECO:0000256" key="2">
    <source>
        <dbReference type="ARBA" id="ARBA00022737"/>
    </source>
</evidence>
<dbReference type="GeneID" id="105140051"/>
<dbReference type="Pfam" id="PF00249">
    <property type="entry name" value="Myb_DNA-binding"/>
    <property type="match status" value="2"/>
</dbReference>
<feature type="domain" description="Myb-like" evidence="6">
    <location>
        <begin position="39"/>
        <end position="91"/>
    </location>
</feature>
<dbReference type="PANTHER" id="PTHR47999:SF104">
    <property type="entry name" value="TRANSCRIPTION REPRESSOR MYB5-LIKE ISOFORM X1"/>
    <property type="match status" value="1"/>
</dbReference>
<dbReference type="PROSITE" id="PS51294">
    <property type="entry name" value="HTH_MYB"/>
    <property type="match status" value="2"/>
</dbReference>
<dbReference type="PANTHER" id="PTHR47999">
    <property type="entry name" value="TRANSCRIPTION FACTOR MYB8-RELATED-RELATED"/>
    <property type="match status" value="1"/>
</dbReference>
<feature type="region of interest" description="Disordered" evidence="5">
    <location>
        <begin position="1"/>
        <end position="43"/>
    </location>
</feature>
<feature type="compositionally biased region" description="Polar residues" evidence="5">
    <location>
        <begin position="164"/>
        <end position="179"/>
    </location>
</feature>
<evidence type="ECO:0000256" key="5">
    <source>
        <dbReference type="SAM" id="MobiDB-lite"/>
    </source>
</evidence>
<feature type="compositionally biased region" description="Polar residues" evidence="5">
    <location>
        <begin position="227"/>
        <end position="241"/>
    </location>
</feature>